<evidence type="ECO:0000313" key="2">
    <source>
        <dbReference type="Proteomes" id="UP001497644"/>
    </source>
</evidence>
<dbReference type="EMBL" id="OZ034831">
    <property type="protein sequence ID" value="CAL1688111.1"/>
    <property type="molecule type" value="Genomic_DNA"/>
</dbReference>
<gene>
    <name evidence="1" type="ORF">LPLAT_LOCUS13239</name>
</gene>
<proteinExistence type="predicted"/>
<dbReference type="AlphaFoldDB" id="A0AAV2P853"/>
<reference evidence="1" key="1">
    <citation type="submission" date="2024-04" db="EMBL/GenBank/DDBJ databases">
        <authorList>
            <consortium name="Molecular Ecology Group"/>
        </authorList>
    </citation>
    <scope>NUCLEOTIDE SEQUENCE</scope>
</reference>
<accession>A0AAV2P853</accession>
<protein>
    <submittedName>
        <fullName evidence="1">Uncharacterized protein</fullName>
    </submittedName>
</protein>
<name>A0AAV2P853_9HYME</name>
<organism evidence="1 2">
    <name type="scientific">Lasius platythorax</name>
    <dbReference type="NCBI Taxonomy" id="488582"/>
    <lineage>
        <taxon>Eukaryota</taxon>
        <taxon>Metazoa</taxon>
        <taxon>Ecdysozoa</taxon>
        <taxon>Arthropoda</taxon>
        <taxon>Hexapoda</taxon>
        <taxon>Insecta</taxon>
        <taxon>Pterygota</taxon>
        <taxon>Neoptera</taxon>
        <taxon>Endopterygota</taxon>
        <taxon>Hymenoptera</taxon>
        <taxon>Apocrita</taxon>
        <taxon>Aculeata</taxon>
        <taxon>Formicoidea</taxon>
        <taxon>Formicidae</taxon>
        <taxon>Formicinae</taxon>
        <taxon>Lasius</taxon>
        <taxon>Lasius</taxon>
    </lineage>
</organism>
<keyword evidence="2" id="KW-1185">Reference proteome</keyword>
<sequence length="112" mass="12380">MARTAILSPAPCTNLTYTPTPEKIHLGRPGTFPPTNARFYVLTLSTAPIPQCLPDKFPENIFTENIPSPSRFFLTGKIQPKISQSSHVNMTQTCLRTNPVAKLARRGSENIN</sequence>
<dbReference type="Proteomes" id="UP001497644">
    <property type="component" value="Chromosome 8"/>
</dbReference>
<evidence type="ECO:0000313" key="1">
    <source>
        <dbReference type="EMBL" id="CAL1688111.1"/>
    </source>
</evidence>